<dbReference type="SMART" id="SM01110">
    <property type="entry name" value="Cutinase"/>
    <property type="match status" value="1"/>
</dbReference>
<sequence length="304" mass="32680">MRTSFLSRLAGIGVAVAATVTTLAVPAAQAQTCPAVVVVAARGSGQNGHIYPTRYSGQEPFASNGWEGETIRAMLHTVESRYRATHGGQSVMRDVYVLGLSPQDYPATYPEYTVPNVAVPQSLPEVISIAQQWTIPVINTGIRVAQEFFASVGTGRSGVMRAIDGYERASGCRPQYILTGFSQGAMILAEHERDLAARGQLAGVVYMGSPNTAAGDPFTVGNTTGWGGILGWWPFNNTVASRATVNRVNYCLPLDGVCDISRENLEAARAAGGGNHGRYFLWGSQWDAHVADQVGRWVDQVRFR</sequence>
<dbReference type="OrthoDB" id="4457739at2"/>
<dbReference type="EMBL" id="CP009249">
    <property type="protein sequence ID" value="APT92081.1"/>
    <property type="molecule type" value="Genomic_DNA"/>
</dbReference>
<gene>
    <name evidence="6" type="ORF">CPHO_03320</name>
</gene>
<dbReference type="Gene3D" id="3.40.50.1820">
    <property type="entry name" value="alpha/beta hydrolase"/>
    <property type="match status" value="1"/>
</dbReference>
<proteinExistence type="inferred from homology"/>
<dbReference type="SUPFAM" id="SSF53474">
    <property type="entry name" value="alpha/beta-Hydrolases"/>
    <property type="match status" value="1"/>
</dbReference>
<reference evidence="6 7" key="1">
    <citation type="submission" date="2014-08" db="EMBL/GenBank/DDBJ databases">
        <title>Complete genome sequence of Corynebacterium phocae M408/89/1(T)(=DSM 44612(T)), isolated from the common seal (Phoca vitulina).</title>
        <authorList>
            <person name="Ruckert C."/>
            <person name="Albersmeier A."/>
            <person name="Winkler A."/>
            <person name="Kalinowski J."/>
        </authorList>
    </citation>
    <scope>NUCLEOTIDE SEQUENCE [LARGE SCALE GENOMIC DNA]</scope>
    <source>
        <strain evidence="6 7">M408/89/1</strain>
    </source>
</reference>
<keyword evidence="7" id="KW-1185">Reference proteome</keyword>
<evidence type="ECO:0000256" key="2">
    <source>
        <dbReference type="ARBA" id="ARBA00022487"/>
    </source>
</evidence>
<feature type="signal peptide" evidence="5">
    <location>
        <begin position="1"/>
        <end position="30"/>
    </location>
</feature>
<organism evidence="6 7">
    <name type="scientific">Corynebacterium phocae</name>
    <dbReference type="NCBI Taxonomy" id="161895"/>
    <lineage>
        <taxon>Bacteria</taxon>
        <taxon>Bacillati</taxon>
        <taxon>Actinomycetota</taxon>
        <taxon>Actinomycetes</taxon>
        <taxon>Mycobacteriales</taxon>
        <taxon>Corynebacteriaceae</taxon>
        <taxon>Corynebacterium</taxon>
    </lineage>
</organism>
<evidence type="ECO:0000256" key="3">
    <source>
        <dbReference type="ARBA" id="ARBA00022801"/>
    </source>
</evidence>
<dbReference type="AlphaFoldDB" id="A0A1L7D289"/>
<comment type="similarity">
    <text evidence="1">Belongs to the cutinase family.</text>
</comment>
<keyword evidence="5" id="KW-0732">Signal</keyword>
<dbReference type="KEGG" id="cpho:CPHO_03320"/>
<dbReference type="PANTHER" id="PTHR33630:SF9">
    <property type="entry name" value="CUTINASE 4"/>
    <property type="match status" value="1"/>
</dbReference>
<evidence type="ECO:0000256" key="4">
    <source>
        <dbReference type="ARBA" id="ARBA00023157"/>
    </source>
</evidence>
<dbReference type="Proteomes" id="UP000185491">
    <property type="component" value="Chromosome"/>
</dbReference>
<dbReference type="InterPro" id="IPR000675">
    <property type="entry name" value="Cutinase/axe"/>
</dbReference>
<evidence type="ECO:0000313" key="6">
    <source>
        <dbReference type="EMBL" id="APT92081.1"/>
    </source>
</evidence>
<evidence type="ECO:0000313" key="7">
    <source>
        <dbReference type="Proteomes" id="UP000185491"/>
    </source>
</evidence>
<accession>A0A1L7D289</accession>
<dbReference type="GO" id="GO:0052689">
    <property type="term" value="F:carboxylic ester hydrolase activity"/>
    <property type="evidence" value="ECO:0007669"/>
    <property type="project" value="UniProtKB-KW"/>
</dbReference>
<keyword evidence="4" id="KW-1015">Disulfide bond</keyword>
<feature type="chain" id="PRO_5012408449" description="Cutinase" evidence="5">
    <location>
        <begin position="31"/>
        <end position="304"/>
    </location>
</feature>
<protein>
    <recommendedName>
        <fullName evidence="8">Cutinase</fullName>
    </recommendedName>
</protein>
<dbReference type="PANTHER" id="PTHR33630">
    <property type="entry name" value="CUTINASE RV1984C-RELATED-RELATED"/>
    <property type="match status" value="1"/>
</dbReference>
<dbReference type="RefSeq" id="WP_075733196.1">
    <property type="nucleotide sequence ID" value="NZ_CP009249.1"/>
</dbReference>
<evidence type="ECO:0008006" key="8">
    <source>
        <dbReference type="Google" id="ProtNLM"/>
    </source>
</evidence>
<keyword evidence="3" id="KW-0378">Hydrolase</keyword>
<dbReference type="STRING" id="161895.CPHO_03320"/>
<evidence type="ECO:0000256" key="1">
    <source>
        <dbReference type="ARBA" id="ARBA00007534"/>
    </source>
</evidence>
<dbReference type="InterPro" id="IPR029058">
    <property type="entry name" value="AB_hydrolase_fold"/>
</dbReference>
<keyword evidence="2" id="KW-0719">Serine esterase</keyword>
<evidence type="ECO:0000256" key="5">
    <source>
        <dbReference type="SAM" id="SignalP"/>
    </source>
</evidence>
<name>A0A1L7D289_9CORY</name>